<name>E6QPJ0_9ZZZZ</name>
<sequence>MYKYLIVALMLLSGSSFAVTNKWIDDQGMVHYSDQIPPAHAKDTSTIYTTPPAAPVSGVPVSGKPAADKDAAKNDAAAKKAAADKAAQEAAMKAQNQANCLAAKQNLANLKDGMRIATIDPNTGERSYMDDAQRQKSMDDAQQQINKFCQ</sequence>
<reference evidence="3" key="1">
    <citation type="submission" date="2009-10" db="EMBL/GenBank/DDBJ databases">
        <title>Diversity of trophic interactions inside an arsenic-rich microbial ecosystem.</title>
        <authorList>
            <person name="Bertin P.N."/>
            <person name="Heinrich-Salmeron A."/>
            <person name="Pelletier E."/>
            <person name="Goulhen-Chollet F."/>
            <person name="Arsene-Ploetze F."/>
            <person name="Gallien S."/>
            <person name="Calteau A."/>
            <person name="Vallenet D."/>
            <person name="Casiot C."/>
            <person name="Chane-Woon-Ming B."/>
            <person name="Giloteaux L."/>
            <person name="Barakat M."/>
            <person name="Bonnefoy V."/>
            <person name="Bruneel O."/>
            <person name="Chandler M."/>
            <person name="Cleiss J."/>
            <person name="Duran R."/>
            <person name="Elbaz-Poulichet F."/>
            <person name="Fonknechten N."/>
            <person name="Lauga B."/>
            <person name="Mornico D."/>
            <person name="Ortet P."/>
            <person name="Schaeffer C."/>
            <person name="Siguier P."/>
            <person name="Alexander Thil Smith A."/>
            <person name="Van Dorsselaer A."/>
            <person name="Weissenbach J."/>
            <person name="Medigue C."/>
            <person name="Le Paslier D."/>
        </authorList>
    </citation>
    <scope>NUCLEOTIDE SEQUENCE</scope>
</reference>
<dbReference type="Pfam" id="PF13511">
    <property type="entry name" value="DUF4124"/>
    <property type="match status" value="1"/>
</dbReference>
<feature type="compositionally biased region" description="Basic and acidic residues" evidence="1">
    <location>
        <begin position="66"/>
        <end position="75"/>
    </location>
</feature>
<organism evidence="3">
    <name type="scientific">mine drainage metagenome</name>
    <dbReference type="NCBI Taxonomy" id="410659"/>
    <lineage>
        <taxon>unclassified sequences</taxon>
        <taxon>metagenomes</taxon>
        <taxon>ecological metagenomes</taxon>
    </lineage>
</organism>
<feature type="domain" description="DUF4124" evidence="2">
    <location>
        <begin position="8"/>
        <end position="68"/>
    </location>
</feature>
<dbReference type="InterPro" id="IPR025392">
    <property type="entry name" value="DUF4124"/>
</dbReference>
<feature type="compositionally biased region" description="Low complexity" evidence="1">
    <location>
        <begin position="52"/>
        <end position="63"/>
    </location>
</feature>
<evidence type="ECO:0000259" key="2">
    <source>
        <dbReference type="Pfam" id="PF13511"/>
    </source>
</evidence>
<feature type="compositionally biased region" description="Basic and acidic residues" evidence="1">
    <location>
        <begin position="127"/>
        <end position="139"/>
    </location>
</feature>
<evidence type="ECO:0000313" key="3">
    <source>
        <dbReference type="EMBL" id="CBI09161.1"/>
    </source>
</evidence>
<dbReference type="EMBL" id="CABR01000001">
    <property type="protein sequence ID" value="CBI09161.1"/>
    <property type="molecule type" value="Genomic_DNA"/>
</dbReference>
<gene>
    <name evidence="3" type="ORF">CARN7_2815</name>
</gene>
<feature type="compositionally biased region" description="Polar residues" evidence="1">
    <location>
        <begin position="140"/>
        <end position="150"/>
    </location>
</feature>
<dbReference type="AlphaFoldDB" id="E6QPJ0"/>
<protein>
    <recommendedName>
        <fullName evidence="2">DUF4124 domain-containing protein</fullName>
    </recommendedName>
</protein>
<comment type="caution">
    <text evidence="3">The sequence shown here is derived from an EMBL/GenBank/DDBJ whole genome shotgun (WGS) entry which is preliminary data.</text>
</comment>
<feature type="region of interest" description="Disordered" evidence="1">
    <location>
        <begin position="52"/>
        <end position="75"/>
    </location>
</feature>
<accession>E6QPJ0</accession>
<feature type="region of interest" description="Disordered" evidence="1">
    <location>
        <begin position="118"/>
        <end position="150"/>
    </location>
</feature>
<proteinExistence type="predicted"/>
<evidence type="ECO:0000256" key="1">
    <source>
        <dbReference type="SAM" id="MobiDB-lite"/>
    </source>
</evidence>